<feature type="transmembrane region" description="Helical" evidence="4">
    <location>
        <begin position="173"/>
        <end position="192"/>
    </location>
</feature>
<dbReference type="Proteomes" id="UP001528850">
    <property type="component" value="Unassembled WGS sequence"/>
</dbReference>
<dbReference type="PANTHER" id="PTHR43596:SF1">
    <property type="entry name" value="ADP,ATP CARRIER PROTEIN"/>
    <property type="match status" value="1"/>
</dbReference>
<evidence type="ECO:0000256" key="2">
    <source>
        <dbReference type="ARBA" id="ARBA00022989"/>
    </source>
</evidence>
<dbReference type="CDD" id="cd06174">
    <property type="entry name" value="MFS"/>
    <property type="match status" value="1"/>
</dbReference>
<evidence type="ECO:0000313" key="5">
    <source>
        <dbReference type="EMBL" id="MDF4024883.1"/>
    </source>
</evidence>
<keyword evidence="6" id="KW-1185">Reference proteome</keyword>
<feature type="transmembrane region" description="Helical" evidence="4">
    <location>
        <begin position="228"/>
        <end position="248"/>
    </location>
</feature>
<feature type="transmembrane region" description="Helical" evidence="4">
    <location>
        <begin position="391"/>
        <end position="409"/>
    </location>
</feature>
<gene>
    <name evidence="5" type="ORF">P3W24_07915</name>
</gene>
<keyword evidence="1 4" id="KW-0812">Transmembrane</keyword>
<reference evidence="5 6" key="1">
    <citation type="journal article" date="2024" name="Curr. Microbiol.">
        <title>Luteibacter sahnii sp. nov., A Novel Yellow-Colored Xanthomonadin Pigment Producing Probiotic Bacterium from Healthy Rice Seed Microbiome.</title>
        <authorList>
            <person name="Jaiswal G."/>
            <person name="Rana R."/>
            <person name="Nayak P.K."/>
            <person name="Chouhan R."/>
            <person name="Gandhi S.G."/>
            <person name="Patel H.K."/>
            <person name="Patil P.B."/>
        </authorList>
    </citation>
    <scope>NUCLEOTIDE SEQUENCE [LARGE SCALE GENOMIC DNA]</scope>
    <source>
        <strain evidence="5 6">PPL201</strain>
    </source>
</reference>
<feature type="transmembrane region" description="Helical" evidence="4">
    <location>
        <begin position="268"/>
        <end position="286"/>
    </location>
</feature>
<feature type="transmembrane region" description="Helical" evidence="4">
    <location>
        <begin position="12"/>
        <end position="31"/>
    </location>
</feature>
<evidence type="ECO:0000256" key="3">
    <source>
        <dbReference type="ARBA" id="ARBA00023136"/>
    </source>
</evidence>
<keyword evidence="2 4" id="KW-1133">Transmembrane helix</keyword>
<dbReference type="EMBL" id="JARJJS010000002">
    <property type="protein sequence ID" value="MDF4024883.1"/>
    <property type="molecule type" value="Genomic_DNA"/>
</dbReference>
<dbReference type="PANTHER" id="PTHR43596">
    <property type="entry name" value="ADP,ATP CARRIER PROTEIN"/>
    <property type="match status" value="1"/>
</dbReference>
<dbReference type="InterPro" id="IPR036259">
    <property type="entry name" value="MFS_trans_sf"/>
</dbReference>
<feature type="transmembrane region" description="Helical" evidence="4">
    <location>
        <begin position="142"/>
        <end position="167"/>
    </location>
</feature>
<feature type="transmembrane region" description="Helical" evidence="4">
    <location>
        <begin position="318"/>
        <end position="338"/>
    </location>
</feature>
<feature type="transmembrane region" description="Helical" evidence="4">
    <location>
        <begin position="293"/>
        <end position="312"/>
    </location>
</feature>
<name>A0ABT6BAH0_9GAMM</name>
<sequence>MNAHRRVALGEGPTLALSVIAFFFVMTSYYVIRPVRDQLVGATGSSSLPVFYAWVLGVMLVLTPLFGWLVSHFPRRRVLTGSYLFFAACLVAFMPAFAAQDHIGAARLGTVFFVWVSVFNLFVVSLFWSVMADVYRSTQARLMFPFIAFGGMAGALVGPVLTAALVARIGVPSLLLVSAAGLLVALGLLLGVSSGPVGNDASDGAPVGGSILDGVRAVLRRPFLRNMALLMLLSDGVATVAYALMADYTKTHYLDTATRTAFYARLDLAINLFGALLQLTLTPLILRGKGALWALVVPSLVNFALLVALAVAGPVDLVLFGGAVSLITLVQVGTRGLAYGMTKPASDALYTRIPREDRYKGKNVVETTVWRLGDFLVTTGITALRGLGTTVATLSLICAGLAGIAAWVARNAATSPDLRPEHERPDERA</sequence>
<evidence type="ECO:0000256" key="4">
    <source>
        <dbReference type="SAM" id="Phobius"/>
    </source>
</evidence>
<keyword evidence="3 4" id="KW-0472">Membrane</keyword>
<accession>A0ABT6BAH0</accession>
<dbReference type="Gene3D" id="1.20.1250.20">
    <property type="entry name" value="MFS general substrate transporter like domains"/>
    <property type="match status" value="1"/>
</dbReference>
<dbReference type="InterPro" id="IPR011701">
    <property type="entry name" value="MFS"/>
</dbReference>
<protein>
    <submittedName>
        <fullName evidence="5">MFS transporter</fullName>
    </submittedName>
</protein>
<organism evidence="5 6">
    <name type="scientific">Luteibacter sahnii</name>
    <dbReference type="NCBI Taxonomy" id="3021977"/>
    <lineage>
        <taxon>Bacteria</taxon>
        <taxon>Pseudomonadati</taxon>
        <taxon>Pseudomonadota</taxon>
        <taxon>Gammaproteobacteria</taxon>
        <taxon>Lysobacterales</taxon>
        <taxon>Rhodanobacteraceae</taxon>
        <taxon>Luteibacter</taxon>
    </lineage>
</organism>
<comment type="caution">
    <text evidence="5">The sequence shown here is derived from an EMBL/GenBank/DDBJ whole genome shotgun (WGS) entry which is preliminary data.</text>
</comment>
<evidence type="ECO:0000256" key="1">
    <source>
        <dbReference type="ARBA" id="ARBA00022692"/>
    </source>
</evidence>
<dbReference type="SUPFAM" id="SSF103473">
    <property type="entry name" value="MFS general substrate transporter"/>
    <property type="match status" value="1"/>
</dbReference>
<proteinExistence type="predicted"/>
<feature type="transmembrane region" description="Helical" evidence="4">
    <location>
        <begin position="51"/>
        <end position="70"/>
    </location>
</feature>
<feature type="transmembrane region" description="Helical" evidence="4">
    <location>
        <begin position="112"/>
        <end position="130"/>
    </location>
</feature>
<dbReference type="Pfam" id="PF07690">
    <property type="entry name" value="MFS_1"/>
    <property type="match status" value="1"/>
</dbReference>
<evidence type="ECO:0000313" key="6">
    <source>
        <dbReference type="Proteomes" id="UP001528850"/>
    </source>
</evidence>
<feature type="transmembrane region" description="Helical" evidence="4">
    <location>
        <begin position="82"/>
        <end position="100"/>
    </location>
</feature>